<feature type="transmembrane region" description="Helical" evidence="8">
    <location>
        <begin position="12"/>
        <end position="32"/>
    </location>
</feature>
<dbReference type="STRING" id="1217970.SAMN05444002_0565"/>
<dbReference type="Proteomes" id="UP000184932">
    <property type="component" value="Unassembled WGS sequence"/>
</dbReference>
<protein>
    <submittedName>
        <fullName evidence="9">Outer membrane transport energization protein ExbD</fullName>
    </submittedName>
</protein>
<keyword evidence="4 7" id="KW-0812">Transmembrane</keyword>
<name>A0A1N6EBY0_9RHOB</name>
<keyword evidence="7" id="KW-0813">Transport</keyword>
<dbReference type="PANTHER" id="PTHR30558">
    <property type="entry name" value="EXBD MEMBRANE COMPONENT OF PMF-DRIVEN MACROMOLECULE IMPORT SYSTEM"/>
    <property type="match status" value="1"/>
</dbReference>
<evidence type="ECO:0000256" key="8">
    <source>
        <dbReference type="SAM" id="Phobius"/>
    </source>
</evidence>
<evidence type="ECO:0000313" key="9">
    <source>
        <dbReference type="EMBL" id="SIN80481.1"/>
    </source>
</evidence>
<dbReference type="RefSeq" id="WP_342745195.1">
    <property type="nucleotide sequence ID" value="NZ_FSRL01000001.1"/>
</dbReference>
<keyword evidence="10" id="KW-1185">Reference proteome</keyword>
<dbReference type="PANTHER" id="PTHR30558:SF3">
    <property type="entry name" value="BIOPOLYMER TRANSPORT PROTEIN EXBD-RELATED"/>
    <property type="match status" value="1"/>
</dbReference>
<dbReference type="EMBL" id="FSRL01000001">
    <property type="protein sequence ID" value="SIN80481.1"/>
    <property type="molecule type" value="Genomic_DNA"/>
</dbReference>
<keyword evidence="3" id="KW-1003">Cell membrane</keyword>
<comment type="subcellular location">
    <subcellularLocation>
        <location evidence="1">Cell membrane</location>
        <topology evidence="1">Single-pass membrane protein</topology>
    </subcellularLocation>
    <subcellularLocation>
        <location evidence="7">Cell membrane</location>
        <topology evidence="7">Single-pass type II membrane protein</topology>
    </subcellularLocation>
</comment>
<evidence type="ECO:0000256" key="6">
    <source>
        <dbReference type="ARBA" id="ARBA00023136"/>
    </source>
</evidence>
<evidence type="ECO:0000256" key="3">
    <source>
        <dbReference type="ARBA" id="ARBA00022475"/>
    </source>
</evidence>
<comment type="similarity">
    <text evidence="2 7">Belongs to the ExbD/TolR family.</text>
</comment>
<keyword evidence="7" id="KW-0653">Protein transport</keyword>
<organism evidence="9 10">
    <name type="scientific">Vannielia litorea</name>
    <dbReference type="NCBI Taxonomy" id="1217970"/>
    <lineage>
        <taxon>Bacteria</taxon>
        <taxon>Pseudomonadati</taxon>
        <taxon>Pseudomonadota</taxon>
        <taxon>Alphaproteobacteria</taxon>
        <taxon>Rhodobacterales</taxon>
        <taxon>Paracoccaceae</taxon>
        <taxon>Vannielia</taxon>
    </lineage>
</organism>
<proteinExistence type="inferred from homology"/>
<evidence type="ECO:0000256" key="2">
    <source>
        <dbReference type="ARBA" id="ARBA00005811"/>
    </source>
</evidence>
<gene>
    <name evidence="9" type="ORF">SAMN05444002_0565</name>
</gene>
<keyword evidence="5 8" id="KW-1133">Transmembrane helix</keyword>
<evidence type="ECO:0000313" key="10">
    <source>
        <dbReference type="Proteomes" id="UP000184932"/>
    </source>
</evidence>
<evidence type="ECO:0000256" key="1">
    <source>
        <dbReference type="ARBA" id="ARBA00004162"/>
    </source>
</evidence>
<dbReference type="AlphaFoldDB" id="A0A1N6EBY0"/>
<evidence type="ECO:0000256" key="7">
    <source>
        <dbReference type="RuleBase" id="RU003879"/>
    </source>
</evidence>
<reference evidence="10" key="1">
    <citation type="submission" date="2016-11" db="EMBL/GenBank/DDBJ databases">
        <authorList>
            <person name="Varghese N."/>
            <person name="Submissions S."/>
        </authorList>
    </citation>
    <scope>NUCLEOTIDE SEQUENCE [LARGE SCALE GENOMIC DNA]</scope>
    <source>
        <strain evidence="10">DSM 29440</strain>
    </source>
</reference>
<dbReference type="GO" id="GO:0022857">
    <property type="term" value="F:transmembrane transporter activity"/>
    <property type="evidence" value="ECO:0007669"/>
    <property type="project" value="InterPro"/>
</dbReference>
<evidence type="ECO:0000256" key="4">
    <source>
        <dbReference type="ARBA" id="ARBA00022692"/>
    </source>
</evidence>
<accession>A0A1N6EBY0</accession>
<sequence length="126" mass="13109">MMEFSDPPRRSATESVLPMINVVFLLLIFFLMTSSLAPPEPIEVAPPQATGEEARRREAVLYIGPDGTLAFGAARGEAALAGFVAVAGEAAQLRADAAAEAVVVARVLGQLAAAGLPRVELVAVPR</sequence>
<dbReference type="GO" id="GO:0005886">
    <property type="term" value="C:plasma membrane"/>
    <property type="evidence" value="ECO:0007669"/>
    <property type="project" value="UniProtKB-SubCell"/>
</dbReference>
<evidence type="ECO:0000256" key="5">
    <source>
        <dbReference type="ARBA" id="ARBA00022989"/>
    </source>
</evidence>
<keyword evidence="6 8" id="KW-0472">Membrane</keyword>
<dbReference type="Pfam" id="PF02472">
    <property type="entry name" value="ExbD"/>
    <property type="match status" value="1"/>
</dbReference>
<dbReference type="InterPro" id="IPR003400">
    <property type="entry name" value="ExbD"/>
</dbReference>
<dbReference type="GO" id="GO:0015031">
    <property type="term" value="P:protein transport"/>
    <property type="evidence" value="ECO:0007669"/>
    <property type="project" value="UniProtKB-KW"/>
</dbReference>